<reference evidence="1" key="1">
    <citation type="journal article" date="2020" name="Nature">
        <title>Giant virus diversity and host interactions through global metagenomics.</title>
        <authorList>
            <person name="Schulz F."/>
            <person name="Roux S."/>
            <person name="Paez-Espino D."/>
            <person name="Jungbluth S."/>
            <person name="Walsh D.A."/>
            <person name="Denef V.J."/>
            <person name="McMahon K.D."/>
            <person name="Konstantinidis K.T."/>
            <person name="Eloe-Fadrosh E.A."/>
            <person name="Kyrpides N.C."/>
            <person name="Woyke T."/>
        </authorList>
    </citation>
    <scope>NUCLEOTIDE SEQUENCE</scope>
    <source>
        <strain evidence="1">GVMAG-S-1063924-116</strain>
    </source>
</reference>
<organism evidence="1">
    <name type="scientific">viral metagenome</name>
    <dbReference type="NCBI Taxonomy" id="1070528"/>
    <lineage>
        <taxon>unclassified sequences</taxon>
        <taxon>metagenomes</taxon>
        <taxon>organismal metagenomes</taxon>
    </lineage>
</organism>
<sequence>MEGLTAINFEDVLGIPRFSNTKVVEAIENALKSRELTENYNPNHLIALAQSPKLRYINPAVAAHALAVTSEYDSDPTRSLQDLDEDEETPRAVKVFAGKIKLQTTLYFSHHKGEKTEIKYKRIFDNIARICALIFQLLEGNPEYNKEVYRDYEDYSDSE</sequence>
<name>A0A6C0JUW0_9ZZZZ</name>
<evidence type="ECO:0000313" key="1">
    <source>
        <dbReference type="EMBL" id="QHU08596.1"/>
    </source>
</evidence>
<dbReference type="EMBL" id="MN740698">
    <property type="protein sequence ID" value="QHU08596.1"/>
    <property type="molecule type" value="Genomic_DNA"/>
</dbReference>
<dbReference type="AlphaFoldDB" id="A0A6C0JUW0"/>
<protein>
    <submittedName>
        <fullName evidence="1">Uncharacterized protein</fullName>
    </submittedName>
</protein>
<accession>A0A6C0JUW0</accession>
<proteinExistence type="predicted"/>